<dbReference type="CDD" id="cd20736">
    <property type="entry name" value="PoNe_Nuclease"/>
    <property type="match status" value="1"/>
</dbReference>
<accession>A0A1V6CC77</accession>
<proteinExistence type="inferred from homology"/>
<dbReference type="Proteomes" id="UP000485562">
    <property type="component" value="Unassembled WGS sequence"/>
</dbReference>
<dbReference type="NCBIfam" id="NF009150">
    <property type="entry name" value="PRK12497.1-3"/>
    <property type="match status" value="1"/>
</dbReference>
<dbReference type="AlphaFoldDB" id="A0A1V6CC77"/>
<dbReference type="NCBIfam" id="NF009154">
    <property type="entry name" value="PRK12497.3-3"/>
    <property type="match status" value="1"/>
</dbReference>
<dbReference type="SUPFAM" id="SSF52980">
    <property type="entry name" value="Restriction endonuclease-like"/>
    <property type="match status" value="1"/>
</dbReference>
<evidence type="ECO:0000313" key="3">
    <source>
        <dbReference type="EMBL" id="OQB74497.1"/>
    </source>
</evidence>
<evidence type="ECO:0000256" key="1">
    <source>
        <dbReference type="ARBA" id="ARBA00006738"/>
    </source>
</evidence>
<comment type="similarity">
    <text evidence="1 2">Belongs to the UPF0102 family.</text>
</comment>
<sequence>MENKREKGFAGEEIAARFLRKNGYKILERNFATKSGEIDIIANKKRTIVFVEVKTRNTDNFGSPAEAVDSKKLTRLGTVANYYIQKKRLEKFPYRFEIVSITKQNNTYHCEIIPVD</sequence>
<evidence type="ECO:0000256" key="2">
    <source>
        <dbReference type="HAMAP-Rule" id="MF_00048"/>
    </source>
</evidence>
<dbReference type="PANTHER" id="PTHR34039:SF1">
    <property type="entry name" value="UPF0102 PROTEIN YRAN"/>
    <property type="match status" value="1"/>
</dbReference>
<gene>
    <name evidence="3" type="ORF">BWX89_00510</name>
</gene>
<dbReference type="InterPro" id="IPR011856">
    <property type="entry name" value="tRNA_endonuc-like_dom_sf"/>
</dbReference>
<dbReference type="InterPro" id="IPR011335">
    <property type="entry name" value="Restrct_endonuc-II-like"/>
</dbReference>
<dbReference type="InterPro" id="IPR003509">
    <property type="entry name" value="UPF0102_YraN-like"/>
</dbReference>
<comment type="caution">
    <text evidence="3">The sequence shown here is derived from an EMBL/GenBank/DDBJ whole genome shotgun (WGS) entry which is preliminary data.</text>
</comment>
<name>A0A1V6CC77_UNCT6</name>
<dbReference type="HAMAP" id="MF_00048">
    <property type="entry name" value="UPF0102"/>
    <property type="match status" value="1"/>
</dbReference>
<dbReference type="Gene3D" id="3.40.1350.10">
    <property type="match status" value="1"/>
</dbReference>
<dbReference type="GO" id="GO:0003676">
    <property type="term" value="F:nucleic acid binding"/>
    <property type="evidence" value="ECO:0007669"/>
    <property type="project" value="InterPro"/>
</dbReference>
<dbReference type="EMBL" id="MWDQ01000039">
    <property type="protein sequence ID" value="OQB74497.1"/>
    <property type="molecule type" value="Genomic_DNA"/>
</dbReference>
<dbReference type="NCBIfam" id="TIGR00252">
    <property type="entry name" value="YraN family protein"/>
    <property type="match status" value="1"/>
</dbReference>
<reference evidence="3" key="1">
    <citation type="submission" date="2017-02" db="EMBL/GenBank/DDBJ databases">
        <title>Delving into the versatile metabolic prowess of the omnipresent phylum Bacteroidetes.</title>
        <authorList>
            <person name="Nobu M.K."/>
            <person name="Mei R."/>
            <person name="Narihiro T."/>
            <person name="Kuroda K."/>
            <person name="Liu W.-T."/>
        </authorList>
    </citation>
    <scope>NUCLEOTIDE SEQUENCE</scope>
    <source>
        <strain evidence="3">ADurb.Bin131</strain>
    </source>
</reference>
<dbReference type="PANTHER" id="PTHR34039">
    <property type="entry name" value="UPF0102 PROTEIN YRAN"/>
    <property type="match status" value="1"/>
</dbReference>
<protein>
    <recommendedName>
        <fullName evidence="2">UPF0102 protein BWX89_00510</fullName>
    </recommendedName>
</protein>
<organism evidence="3">
    <name type="scientific">candidate division TA06 bacterium ADurb.Bin131</name>
    <dbReference type="NCBI Taxonomy" id="1852827"/>
    <lineage>
        <taxon>Bacteria</taxon>
        <taxon>Bacteria division TA06</taxon>
    </lineage>
</organism>
<dbReference type="Pfam" id="PF02021">
    <property type="entry name" value="UPF0102"/>
    <property type="match status" value="1"/>
</dbReference>